<dbReference type="PANTHER" id="PTHR38430">
    <property type="entry name" value="PROTEIN-ARGININE KINASE ACTIVATOR PROTEIN"/>
    <property type="match status" value="1"/>
</dbReference>
<dbReference type="GO" id="GO:0005507">
    <property type="term" value="F:copper ion binding"/>
    <property type="evidence" value="ECO:0007669"/>
    <property type="project" value="TreeGrafter"/>
</dbReference>
<dbReference type="GO" id="GO:0009432">
    <property type="term" value="P:SOS response"/>
    <property type="evidence" value="ECO:0007669"/>
    <property type="project" value="UniProtKB-KW"/>
</dbReference>
<dbReference type="PIRSF" id="PIRSF015034">
    <property type="entry name" value="YacH"/>
    <property type="match status" value="1"/>
</dbReference>
<sequence>MKCQQCEKPATFHITELTGAEPQEIHLCEGCAQKYLMQTPGTGMPGKASLAGMLAQQLKVADTAKELEKLDEKCCPICGISFYEFRNQGRLGCPHDYVFFASELEPLIVNIHGDLVHKGKHPLTHKRSTESQTKLIQLRREMNEAIRLEQYERASELRDTIRNLEEGEDQPDDEHTV</sequence>
<keyword evidence="3" id="KW-0547">Nucleotide-binding</keyword>
<name>A0A2S8GF74_9BACT</name>
<dbReference type="InterPro" id="IPR001943">
    <property type="entry name" value="UVR_dom"/>
</dbReference>
<dbReference type="InterPro" id="IPR036876">
    <property type="entry name" value="UVR_dom_sf"/>
</dbReference>
<dbReference type="GO" id="GO:1990169">
    <property type="term" value="P:stress response to copper ion"/>
    <property type="evidence" value="ECO:0007669"/>
    <property type="project" value="TreeGrafter"/>
</dbReference>
<evidence type="ECO:0000313" key="4">
    <source>
        <dbReference type="Proteomes" id="UP000237819"/>
    </source>
</evidence>
<dbReference type="OrthoDB" id="9788704at2"/>
<dbReference type="GO" id="GO:0008270">
    <property type="term" value="F:zinc ion binding"/>
    <property type="evidence" value="ECO:0007669"/>
    <property type="project" value="TreeGrafter"/>
</dbReference>
<reference evidence="3 4" key="1">
    <citation type="submission" date="2018-02" db="EMBL/GenBank/DDBJ databases">
        <title>Comparative genomes isolates from brazilian mangrove.</title>
        <authorList>
            <person name="Araujo J.E."/>
            <person name="Taketani R.G."/>
            <person name="Silva M.C.P."/>
            <person name="Loureco M.V."/>
            <person name="Andreote F.D."/>
        </authorList>
    </citation>
    <scope>NUCLEOTIDE SEQUENCE [LARGE SCALE GENOMIC DNA]</scope>
    <source>
        <strain evidence="3 4">Nap-Phe MGV</strain>
    </source>
</reference>
<dbReference type="PANTHER" id="PTHR38430:SF1">
    <property type="entry name" value="PROTEIN-ARGININE KINASE ACTIVATOR PROTEIN"/>
    <property type="match status" value="1"/>
</dbReference>
<dbReference type="GO" id="GO:1990170">
    <property type="term" value="P:stress response to cadmium ion"/>
    <property type="evidence" value="ECO:0007669"/>
    <property type="project" value="TreeGrafter"/>
</dbReference>
<dbReference type="RefSeq" id="WP_105338320.1">
    <property type="nucleotide sequence ID" value="NZ_PUHZ01000024.1"/>
</dbReference>
<keyword evidence="3" id="KW-0378">Hydrolase</keyword>
<gene>
    <name evidence="3" type="ORF">C5Y93_25695</name>
</gene>
<keyword evidence="1" id="KW-0742">SOS response</keyword>
<dbReference type="EMBL" id="PUHZ01000024">
    <property type="protein sequence ID" value="PQO43107.1"/>
    <property type="molecule type" value="Genomic_DNA"/>
</dbReference>
<dbReference type="GO" id="GO:0050897">
    <property type="term" value="F:cobalt ion binding"/>
    <property type="evidence" value="ECO:0007669"/>
    <property type="project" value="TreeGrafter"/>
</dbReference>
<dbReference type="GO" id="GO:0004386">
    <property type="term" value="F:helicase activity"/>
    <property type="evidence" value="ECO:0007669"/>
    <property type="project" value="UniProtKB-KW"/>
</dbReference>
<keyword evidence="1" id="KW-0227">DNA damage</keyword>
<dbReference type="InterPro" id="IPR025542">
    <property type="entry name" value="YacH"/>
</dbReference>
<evidence type="ECO:0000313" key="3">
    <source>
        <dbReference type="EMBL" id="PQO43107.1"/>
    </source>
</evidence>
<comment type="caution">
    <text evidence="3">The sequence shown here is derived from an EMBL/GenBank/DDBJ whole genome shotgun (WGS) entry which is preliminary data.</text>
</comment>
<dbReference type="Proteomes" id="UP000237819">
    <property type="component" value="Unassembled WGS sequence"/>
</dbReference>
<keyword evidence="3" id="KW-0347">Helicase</keyword>
<dbReference type="GO" id="GO:0046870">
    <property type="term" value="F:cadmium ion binding"/>
    <property type="evidence" value="ECO:0007669"/>
    <property type="project" value="TreeGrafter"/>
</dbReference>
<evidence type="ECO:0000259" key="2">
    <source>
        <dbReference type="PROSITE" id="PS50151"/>
    </source>
</evidence>
<dbReference type="AlphaFoldDB" id="A0A2S8GF74"/>
<evidence type="ECO:0000256" key="1">
    <source>
        <dbReference type="ARBA" id="ARBA00023236"/>
    </source>
</evidence>
<keyword evidence="3" id="KW-0067">ATP-binding</keyword>
<dbReference type="Pfam" id="PF02151">
    <property type="entry name" value="UVR"/>
    <property type="match status" value="1"/>
</dbReference>
<dbReference type="PROSITE" id="PS50151">
    <property type="entry name" value="UVR"/>
    <property type="match status" value="1"/>
</dbReference>
<dbReference type="SUPFAM" id="SSF46600">
    <property type="entry name" value="C-terminal UvrC-binding domain of UvrB"/>
    <property type="match status" value="1"/>
</dbReference>
<proteinExistence type="predicted"/>
<protein>
    <submittedName>
        <fullName evidence="3">DNA helicase UvrBC</fullName>
    </submittedName>
</protein>
<dbReference type="Gene3D" id="4.10.860.10">
    <property type="entry name" value="UVR domain"/>
    <property type="match status" value="1"/>
</dbReference>
<organism evidence="3 4">
    <name type="scientific">Blastopirellula marina</name>
    <dbReference type="NCBI Taxonomy" id="124"/>
    <lineage>
        <taxon>Bacteria</taxon>
        <taxon>Pseudomonadati</taxon>
        <taxon>Planctomycetota</taxon>
        <taxon>Planctomycetia</taxon>
        <taxon>Pirellulales</taxon>
        <taxon>Pirellulaceae</taxon>
        <taxon>Blastopirellula</taxon>
    </lineage>
</organism>
<feature type="domain" description="UVR" evidence="2">
    <location>
        <begin position="132"/>
        <end position="167"/>
    </location>
</feature>
<accession>A0A2S8GF74</accession>